<keyword evidence="4" id="KW-0378">Hydrolase</keyword>
<dbReference type="GO" id="GO:0004526">
    <property type="term" value="F:ribonuclease P activity"/>
    <property type="evidence" value="ECO:0007669"/>
    <property type="project" value="InterPro"/>
</dbReference>
<dbReference type="GO" id="GO:0000049">
    <property type="term" value="F:tRNA binding"/>
    <property type="evidence" value="ECO:0007669"/>
    <property type="project" value="InterPro"/>
</dbReference>
<keyword evidence="2" id="KW-0540">Nuclease</keyword>
<dbReference type="SUPFAM" id="SSF54211">
    <property type="entry name" value="Ribosomal protein S5 domain 2-like"/>
    <property type="match status" value="1"/>
</dbReference>
<keyword evidence="5" id="KW-0694">RNA-binding</keyword>
<dbReference type="EMBL" id="MEXM01000021">
    <property type="protein sequence ID" value="OGD01086.1"/>
    <property type="molecule type" value="Genomic_DNA"/>
</dbReference>
<dbReference type="InterPro" id="IPR020568">
    <property type="entry name" value="Ribosomal_Su5_D2-typ_SF"/>
</dbReference>
<name>A0A1F4Z506_9BACT</name>
<dbReference type="InterPro" id="IPR014721">
    <property type="entry name" value="Ribsml_uS5_D2-typ_fold_subgr"/>
</dbReference>
<dbReference type="InterPro" id="IPR000100">
    <property type="entry name" value="RNase_P"/>
</dbReference>
<evidence type="ECO:0000313" key="7">
    <source>
        <dbReference type="Proteomes" id="UP000176822"/>
    </source>
</evidence>
<evidence type="ECO:0000256" key="3">
    <source>
        <dbReference type="ARBA" id="ARBA00022759"/>
    </source>
</evidence>
<dbReference type="AlphaFoldDB" id="A0A1F4Z506"/>
<keyword evidence="1" id="KW-0819">tRNA processing</keyword>
<evidence type="ECO:0000313" key="6">
    <source>
        <dbReference type="EMBL" id="OGD01086.1"/>
    </source>
</evidence>
<dbReference type="Pfam" id="PF00825">
    <property type="entry name" value="Ribonuclease_P"/>
    <property type="match status" value="1"/>
</dbReference>
<evidence type="ECO:0000256" key="1">
    <source>
        <dbReference type="ARBA" id="ARBA00022694"/>
    </source>
</evidence>
<protein>
    <submittedName>
        <fullName evidence="6">Uncharacterized protein</fullName>
    </submittedName>
</protein>
<dbReference type="Gene3D" id="3.30.230.10">
    <property type="match status" value="1"/>
</dbReference>
<organism evidence="6 7">
    <name type="scientific">Candidatus Amesbacteria bacterium RIFCSPLOWO2_01_FULL_47_33</name>
    <dbReference type="NCBI Taxonomy" id="1797258"/>
    <lineage>
        <taxon>Bacteria</taxon>
        <taxon>Candidatus Amesiibacteriota</taxon>
    </lineage>
</organism>
<keyword evidence="3" id="KW-0255">Endonuclease</keyword>
<sequence length="119" mass="13743">MLPKNRRLNHRDFLTAKILGKNLRLPFFSVIHYSPSDSHPTTHNPARFSIVTSYKLHKHAVVRNRLRRLIYTLVSARPFPPGDYIIFPGRELINLSHEELGAVIDQVLSKISIVRHRSA</sequence>
<gene>
    <name evidence="6" type="ORF">A2972_04345</name>
</gene>
<dbReference type="Proteomes" id="UP000176822">
    <property type="component" value="Unassembled WGS sequence"/>
</dbReference>
<reference evidence="6 7" key="1">
    <citation type="journal article" date="2016" name="Nat. Commun.">
        <title>Thousands of microbial genomes shed light on interconnected biogeochemical processes in an aquifer system.</title>
        <authorList>
            <person name="Anantharaman K."/>
            <person name="Brown C.T."/>
            <person name="Hug L.A."/>
            <person name="Sharon I."/>
            <person name="Castelle C.J."/>
            <person name="Probst A.J."/>
            <person name="Thomas B.C."/>
            <person name="Singh A."/>
            <person name="Wilkins M.J."/>
            <person name="Karaoz U."/>
            <person name="Brodie E.L."/>
            <person name="Williams K.H."/>
            <person name="Hubbard S.S."/>
            <person name="Banfield J.F."/>
        </authorList>
    </citation>
    <scope>NUCLEOTIDE SEQUENCE [LARGE SCALE GENOMIC DNA]</scope>
</reference>
<comment type="caution">
    <text evidence="6">The sequence shown here is derived from an EMBL/GenBank/DDBJ whole genome shotgun (WGS) entry which is preliminary data.</text>
</comment>
<accession>A0A1F4Z506</accession>
<evidence type="ECO:0000256" key="4">
    <source>
        <dbReference type="ARBA" id="ARBA00022801"/>
    </source>
</evidence>
<dbReference type="GO" id="GO:0008033">
    <property type="term" value="P:tRNA processing"/>
    <property type="evidence" value="ECO:0007669"/>
    <property type="project" value="UniProtKB-KW"/>
</dbReference>
<evidence type="ECO:0000256" key="2">
    <source>
        <dbReference type="ARBA" id="ARBA00022722"/>
    </source>
</evidence>
<evidence type="ECO:0000256" key="5">
    <source>
        <dbReference type="ARBA" id="ARBA00022884"/>
    </source>
</evidence>
<proteinExistence type="predicted"/>